<comment type="similarity">
    <text evidence="1">Belongs to the transglycosylase Slt family.</text>
</comment>
<evidence type="ECO:0000256" key="1">
    <source>
        <dbReference type="ARBA" id="ARBA00007734"/>
    </source>
</evidence>
<evidence type="ECO:0000259" key="5">
    <source>
        <dbReference type="Pfam" id="PF01464"/>
    </source>
</evidence>
<dbReference type="Pfam" id="PF01464">
    <property type="entry name" value="SLT"/>
    <property type="match status" value="1"/>
</dbReference>
<dbReference type="PROSITE" id="PS51257">
    <property type="entry name" value="PROKAR_LIPOPROTEIN"/>
    <property type="match status" value="1"/>
</dbReference>
<keyword evidence="2 4" id="KW-0732">Signal</keyword>
<dbReference type="InterPro" id="IPR008258">
    <property type="entry name" value="Transglycosylase_SLT_dom_1"/>
</dbReference>
<evidence type="ECO:0000313" key="7">
    <source>
        <dbReference type="EMBL" id="RMH89037.1"/>
    </source>
</evidence>
<organism evidence="7 8">
    <name type="scientific">Solilutibacter pythonis</name>
    <dbReference type="NCBI Taxonomy" id="2483112"/>
    <lineage>
        <taxon>Bacteria</taxon>
        <taxon>Pseudomonadati</taxon>
        <taxon>Pseudomonadota</taxon>
        <taxon>Gammaproteobacteria</taxon>
        <taxon>Lysobacterales</taxon>
        <taxon>Lysobacteraceae</taxon>
        <taxon>Solilutibacter</taxon>
    </lineage>
</organism>
<evidence type="ECO:0000256" key="4">
    <source>
        <dbReference type="SAM" id="SignalP"/>
    </source>
</evidence>
<dbReference type="InterPro" id="IPR023346">
    <property type="entry name" value="Lysozyme-like_dom_sf"/>
</dbReference>
<dbReference type="PANTHER" id="PTHR37423:SF5">
    <property type="entry name" value="SOLUBLE LYTIC MUREIN TRANSGLYCOSYLASE"/>
    <property type="match status" value="1"/>
</dbReference>
<feature type="domain" description="Transglycosylase SLT" evidence="5">
    <location>
        <begin position="493"/>
        <end position="604"/>
    </location>
</feature>
<protein>
    <submittedName>
        <fullName evidence="7">Lytic murein transglycosylase</fullName>
    </submittedName>
</protein>
<reference evidence="7 8" key="1">
    <citation type="submission" date="2018-10" db="EMBL/GenBank/DDBJ databases">
        <title>Proposal of Lysobacter pythonis sp. nov. isolated from royal pythons (Python regius).</title>
        <authorList>
            <person name="Hans-Juergen B."/>
            <person name="Huptas C."/>
            <person name="Sandra B."/>
            <person name="Igor L."/>
            <person name="Joachim S."/>
            <person name="Siegfried S."/>
            <person name="Mareike W."/>
            <person name="Peter K."/>
        </authorList>
    </citation>
    <scope>NUCLEOTIDE SEQUENCE [LARGE SCALE GENOMIC DNA]</scope>
    <source>
        <strain evidence="7 8">4284/11</strain>
    </source>
</reference>
<dbReference type="InterPro" id="IPR012289">
    <property type="entry name" value="Lytic_TGlycosylase_superhlx_L"/>
</dbReference>
<keyword evidence="8" id="KW-1185">Reference proteome</keyword>
<dbReference type="SUPFAM" id="SSF53955">
    <property type="entry name" value="Lysozyme-like"/>
    <property type="match status" value="1"/>
</dbReference>
<dbReference type="GO" id="GO:0042597">
    <property type="term" value="C:periplasmic space"/>
    <property type="evidence" value="ECO:0007669"/>
    <property type="project" value="InterPro"/>
</dbReference>
<gene>
    <name evidence="7" type="ORF">EBB59_11255</name>
</gene>
<dbReference type="InterPro" id="IPR037061">
    <property type="entry name" value="Lytic_TGlycoase_superhlx_L_sf"/>
</dbReference>
<evidence type="ECO:0000256" key="2">
    <source>
        <dbReference type="ARBA" id="ARBA00022729"/>
    </source>
</evidence>
<proteinExistence type="inferred from homology"/>
<dbReference type="Proteomes" id="UP000275012">
    <property type="component" value="Unassembled WGS sequence"/>
</dbReference>
<dbReference type="Gene3D" id="1.10.530.10">
    <property type="match status" value="1"/>
</dbReference>
<dbReference type="GO" id="GO:0004553">
    <property type="term" value="F:hydrolase activity, hydrolyzing O-glycosyl compounds"/>
    <property type="evidence" value="ECO:0007669"/>
    <property type="project" value="InterPro"/>
</dbReference>
<dbReference type="Gene3D" id="1.10.1240.20">
    <property type="entry name" value="Lytic transglycosylase, superhelical linker domain"/>
    <property type="match status" value="1"/>
</dbReference>
<comment type="caution">
    <text evidence="7">The sequence shown here is derived from an EMBL/GenBank/DDBJ whole genome shotgun (WGS) entry which is preliminary data.</text>
</comment>
<dbReference type="EMBL" id="RFLY01000017">
    <property type="protein sequence ID" value="RMH89037.1"/>
    <property type="molecule type" value="Genomic_DNA"/>
</dbReference>
<evidence type="ECO:0000256" key="3">
    <source>
        <dbReference type="SAM" id="MobiDB-lite"/>
    </source>
</evidence>
<feature type="domain" description="Lytic transglycosylase superhelical linker" evidence="6">
    <location>
        <begin position="413"/>
        <end position="472"/>
    </location>
</feature>
<evidence type="ECO:0000313" key="8">
    <source>
        <dbReference type="Proteomes" id="UP000275012"/>
    </source>
</evidence>
<dbReference type="AlphaFoldDB" id="A0A3M2HS81"/>
<feature type="chain" id="PRO_5018092060" evidence="4">
    <location>
        <begin position="24"/>
        <end position="667"/>
    </location>
</feature>
<feature type="region of interest" description="Disordered" evidence="3">
    <location>
        <begin position="19"/>
        <end position="45"/>
    </location>
</feature>
<sequence>MRPRPSTLLLFALVAGCSGEGGAQPPASGDTTEESPARPPPREDSQLREAIAAAERGEFDPARFPGLERHPARDWVEYARLRRDIDRLATTQADTFLAAHARDAVGGRFRNEWLAAAGRRGDWAAFRRAWRAGIERPALRCMELNARMSTGQADAGWMQDVRAAWLSGKPLPEDCAAAVGGWQLRGGMNDALRWQRIDLAIAENQPSVIREAANGLPGHLATLANAYADALAGRLDERALQWPKDRRGRAVASAALVAMAKKSPANAETALAKFSPALRLDEAERGRVLYEIALQSAASYEPEGARRLAAVPAASYDERLHQLAMREALARRDWAGARAAIARMPRTLRDKPQTRYFEARLRELAGQPGAEALYRQVAKYPEFHGFLAADRLKAPYPLCPWTPEPQPALEKRVAAAPALQRAFALYRIGRREWALAEWNSALQGFGDTERRIAVAQAQASGWFDRAVFNLARDNREELRLYPLRFPLHHTAAIRREAAKNAIDPAWVAAEIRAESLFDPNARSPANAMGLMQVLPATGEATAAKAGIPWRGAETLYDPGRNIAIGSAYLREMLNRWTDLPHAIAAYNAGPTPTARWRDQRPDFDPDFWIETVSYRETREYVPRVLAFSVIYDWRMNGDALRLSERIAGRNDGERVKFTCPKGVGAGE</sequence>
<dbReference type="CDD" id="cd13401">
    <property type="entry name" value="Slt70-like"/>
    <property type="match status" value="1"/>
</dbReference>
<dbReference type="InterPro" id="IPR008939">
    <property type="entry name" value="Lytic_TGlycosylase_superhlx_U"/>
</dbReference>
<dbReference type="SUPFAM" id="SSF48435">
    <property type="entry name" value="Bacterial muramidases"/>
    <property type="match status" value="1"/>
</dbReference>
<name>A0A3M2HS81_9GAMM</name>
<evidence type="ECO:0000259" key="6">
    <source>
        <dbReference type="Pfam" id="PF14718"/>
    </source>
</evidence>
<dbReference type="Gene3D" id="1.25.20.10">
    <property type="entry name" value="Bacterial muramidases"/>
    <property type="match status" value="1"/>
</dbReference>
<dbReference type="RefSeq" id="WP_122102244.1">
    <property type="nucleotide sequence ID" value="NZ_RFLY01000017.1"/>
</dbReference>
<feature type="signal peptide" evidence="4">
    <location>
        <begin position="1"/>
        <end position="23"/>
    </location>
</feature>
<accession>A0A3M2HS81</accession>
<dbReference type="OrthoDB" id="92254at2"/>
<dbReference type="PANTHER" id="PTHR37423">
    <property type="entry name" value="SOLUBLE LYTIC MUREIN TRANSGLYCOSYLASE-RELATED"/>
    <property type="match status" value="1"/>
</dbReference>
<dbReference type="Pfam" id="PF14718">
    <property type="entry name" value="SLT_L"/>
    <property type="match status" value="1"/>
</dbReference>